<evidence type="ECO:0000313" key="3">
    <source>
        <dbReference type="Proteomes" id="UP000280685"/>
    </source>
</evidence>
<reference evidence="2" key="1">
    <citation type="submission" date="2018-02" db="EMBL/GenBank/DDBJ databases">
        <authorList>
            <person name="Silar P."/>
        </authorList>
    </citation>
    <scope>NUCLEOTIDE SEQUENCE [LARGE SCALE GENOMIC DNA]</scope>
    <source>
        <strain evidence="2">T</strain>
    </source>
</reference>
<evidence type="ECO:0008006" key="4">
    <source>
        <dbReference type="Google" id="ProtNLM"/>
    </source>
</evidence>
<dbReference type="InterPro" id="IPR036291">
    <property type="entry name" value="NAD(P)-bd_dom_sf"/>
</dbReference>
<accession>A0ABY6RYY8</accession>
<dbReference type="Proteomes" id="UP000280685">
    <property type="component" value="Chromosome 1"/>
</dbReference>
<evidence type="ECO:0000256" key="1">
    <source>
        <dbReference type="SAM" id="MobiDB-lite"/>
    </source>
</evidence>
<dbReference type="EMBL" id="LR026964">
    <property type="protein sequence ID" value="VBB73519.1"/>
    <property type="molecule type" value="Genomic_DNA"/>
</dbReference>
<feature type="region of interest" description="Disordered" evidence="1">
    <location>
        <begin position="201"/>
        <end position="234"/>
    </location>
</feature>
<organism evidence="2 3">
    <name type="scientific">Podospora comata</name>
    <dbReference type="NCBI Taxonomy" id="48703"/>
    <lineage>
        <taxon>Eukaryota</taxon>
        <taxon>Fungi</taxon>
        <taxon>Dikarya</taxon>
        <taxon>Ascomycota</taxon>
        <taxon>Pezizomycotina</taxon>
        <taxon>Sordariomycetes</taxon>
        <taxon>Sordariomycetidae</taxon>
        <taxon>Sordariales</taxon>
        <taxon>Podosporaceae</taxon>
        <taxon>Podospora</taxon>
    </lineage>
</organism>
<feature type="region of interest" description="Disordered" evidence="1">
    <location>
        <begin position="100"/>
        <end position="148"/>
    </location>
</feature>
<gene>
    <name evidence="2" type="ORF">PODCO_119400</name>
</gene>
<evidence type="ECO:0000313" key="2">
    <source>
        <dbReference type="EMBL" id="VBB73519.1"/>
    </source>
</evidence>
<feature type="compositionally biased region" description="Basic residues" evidence="1">
    <location>
        <begin position="216"/>
        <end position="232"/>
    </location>
</feature>
<name>A0ABY6RYY8_PODCO</name>
<dbReference type="SUPFAM" id="SSF51735">
    <property type="entry name" value="NAD(P)-binding Rossmann-fold domains"/>
    <property type="match status" value="1"/>
</dbReference>
<keyword evidence="3" id="KW-1185">Reference proteome</keyword>
<protein>
    <recommendedName>
        <fullName evidence="4">NAD(P)-binding domain-containing protein</fullName>
    </recommendedName>
</protein>
<sequence length="276" mass="31338">MSKPWILLTPSTRGISHSLLHHLLRTTPSTIPILATTRSPNLPPSYPESDRLHVVNLDVKDESAIQSAAEKARELFPPKTHHLHLALTLPGILLTPPREIHLPNHRAQPPRNAEGKHPRPSPLNEALRPFSPKEIRPSRAHRRSTPPRHLVVCLGASRQHDRQPPRRLVLLPSFQISPQLGRQNPRPRAPAKVSLQMHSGRLPPRHRQDRPLPRILVRRPRSKPLLPRRRSRKALERDHFLKPITARQNLGLERRGGAPLMCGSKSRYALIETKTA</sequence>
<proteinExistence type="predicted"/>